<organism evidence="3 4">
    <name type="scientific">Sedimentimonas flavescens</name>
    <dbReference type="NCBI Taxonomy" id="2851012"/>
    <lineage>
        <taxon>Bacteria</taxon>
        <taxon>Pseudomonadati</taxon>
        <taxon>Pseudomonadota</taxon>
        <taxon>Alphaproteobacteria</taxon>
        <taxon>Rhodobacterales</taxon>
        <taxon>Rhodobacter group</taxon>
        <taxon>Sedimentimonas</taxon>
    </lineage>
</organism>
<evidence type="ECO:0000313" key="4">
    <source>
        <dbReference type="Proteomes" id="UP001526166"/>
    </source>
</evidence>
<protein>
    <submittedName>
        <fullName evidence="3">Hint domain-containing protein</fullName>
    </submittedName>
</protein>
<sequence length="334" mass="36945">MLLENEYEWQRTPVDEATGTAQAASTPVLVWFGVDPPPDPGLYELVIIDSDGDGKISPEEWEDATGSAGTKLRGDTTNNRLYNPDPSLGKSDGYVYTILPVSAGETGLLDDMVNEFLPVYPTSLDPYNDVPCFARGTWIEVPGGRCLVEDLRIGDEVLTAPGRAAEIRWIGSRRLTRELRERPHLRPIRISAGALGPGIPSEDLIVSPQHRVLVRSPIAQRMFETDEVLVPAKHLLGYPGVGIVEDLDMVEYFHILLDTHEILISNGAETESLYLGPQFVKSAASATLREIREIFPDLEDEIPPLAHPVIGARHGRKLTERHLRNRKPLTVPRG</sequence>
<dbReference type="EMBL" id="JAOWKW010000002">
    <property type="protein sequence ID" value="MCV2877816.1"/>
    <property type="molecule type" value="Genomic_DNA"/>
</dbReference>
<reference evidence="3 4" key="1">
    <citation type="submission" date="2022-10" db="EMBL/GenBank/DDBJ databases">
        <title>Sinirhodobacter sp. nov., isolated from ocean surface sediments.</title>
        <authorList>
            <person name="He W."/>
            <person name="Wang L."/>
            <person name="Zhang D.-F."/>
        </authorList>
    </citation>
    <scope>NUCLEOTIDE SEQUENCE [LARGE SCALE GENOMIC DNA]</scope>
    <source>
        <strain evidence="3 4">WL0115</strain>
    </source>
</reference>
<dbReference type="PROSITE" id="PS00018">
    <property type="entry name" value="EF_HAND_1"/>
    <property type="match status" value="1"/>
</dbReference>
<dbReference type="PROSITE" id="PS50222">
    <property type="entry name" value="EF_HAND_2"/>
    <property type="match status" value="1"/>
</dbReference>
<dbReference type="SUPFAM" id="SSF51294">
    <property type="entry name" value="Hedgehog/intein (Hint) domain"/>
    <property type="match status" value="1"/>
</dbReference>
<comment type="caution">
    <text evidence="3">The sequence shown here is derived from an EMBL/GenBank/DDBJ whole genome shotgun (WGS) entry which is preliminary data.</text>
</comment>
<dbReference type="Proteomes" id="UP001526166">
    <property type="component" value="Unassembled WGS sequence"/>
</dbReference>
<name>A0ABT2ZVN9_9RHOB</name>
<dbReference type="InterPro" id="IPR003587">
    <property type="entry name" value="Hint_dom_N"/>
</dbReference>
<dbReference type="InterPro" id="IPR036844">
    <property type="entry name" value="Hint_dom_sf"/>
</dbReference>
<dbReference type="RefSeq" id="WP_263847076.1">
    <property type="nucleotide sequence ID" value="NZ_JAOWKW010000002.1"/>
</dbReference>
<keyword evidence="4" id="KW-1185">Reference proteome</keyword>
<dbReference type="InterPro" id="IPR018247">
    <property type="entry name" value="EF_Hand_1_Ca_BS"/>
</dbReference>
<feature type="region of interest" description="Disordered" evidence="1">
    <location>
        <begin position="59"/>
        <end position="79"/>
    </location>
</feature>
<evidence type="ECO:0000259" key="2">
    <source>
        <dbReference type="PROSITE" id="PS50222"/>
    </source>
</evidence>
<evidence type="ECO:0000256" key="1">
    <source>
        <dbReference type="SAM" id="MobiDB-lite"/>
    </source>
</evidence>
<dbReference type="SMART" id="SM00306">
    <property type="entry name" value="HintN"/>
    <property type="match status" value="1"/>
</dbReference>
<feature type="domain" description="EF-hand" evidence="2">
    <location>
        <begin position="48"/>
        <end position="71"/>
    </location>
</feature>
<proteinExistence type="predicted"/>
<accession>A0ABT2ZVN9</accession>
<dbReference type="Gene3D" id="2.170.16.10">
    <property type="entry name" value="Hedgehog/Intein (Hint) domain"/>
    <property type="match status" value="1"/>
</dbReference>
<dbReference type="Pfam" id="PF13403">
    <property type="entry name" value="Hint_2"/>
    <property type="match status" value="1"/>
</dbReference>
<dbReference type="InterPro" id="IPR028992">
    <property type="entry name" value="Hedgehog/Intein_dom"/>
</dbReference>
<evidence type="ECO:0000313" key="3">
    <source>
        <dbReference type="EMBL" id="MCV2877816.1"/>
    </source>
</evidence>
<gene>
    <name evidence="3" type="ORF">OE699_03035</name>
</gene>
<dbReference type="InterPro" id="IPR002048">
    <property type="entry name" value="EF_hand_dom"/>
</dbReference>